<keyword evidence="1" id="KW-0689">Ribosomal protein</keyword>
<sequence length="343" mass="38210">MAIQVKFLWGAAIPIIISILFLQPYIIQLACDNIEPICAKALKPIFGVCSSHKSTYAMVKPGSVVHSHYQVVLSAINQDKEIYLVRSKKVWLSEAAVKELYAEHVSRPFYNDLVFYIASGPVIVMEISGKDSVVRWRSLIGPTDPSTAKIEAPLSIRSKIGFSKTMNSVHGSDSDSAASRELELMFSKKSHLETFDLPTAGFNYSLLVIQPSALNFEKTILKRLSLQGFTIQFNTSISLSEHTSSKEIHQNIFYNKNSTDDSAPSVEFEKGESLVLALKREDAIQGLIELMGKHYERHQSKNPNRLFTLYGTSLLAAKNHESFKLLAPLLLDKGSESIMSELP</sequence>
<keyword evidence="2" id="KW-1185">Reference proteome</keyword>
<name>A0ACC2RXJ1_9FUNG</name>
<evidence type="ECO:0000313" key="1">
    <source>
        <dbReference type="EMBL" id="KAJ9054754.1"/>
    </source>
</evidence>
<organism evidence="1 2">
    <name type="scientific">Entomophthora muscae</name>
    <dbReference type="NCBI Taxonomy" id="34485"/>
    <lineage>
        <taxon>Eukaryota</taxon>
        <taxon>Fungi</taxon>
        <taxon>Fungi incertae sedis</taxon>
        <taxon>Zoopagomycota</taxon>
        <taxon>Entomophthoromycotina</taxon>
        <taxon>Entomophthoromycetes</taxon>
        <taxon>Entomophthorales</taxon>
        <taxon>Entomophthoraceae</taxon>
        <taxon>Entomophthora</taxon>
    </lineage>
</organism>
<dbReference type="EC" id="2.7.4.6" evidence="1"/>
<proteinExistence type="predicted"/>
<dbReference type="Proteomes" id="UP001165960">
    <property type="component" value="Unassembled WGS sequence"/>
</dbReference>
<protein>
    <submittedName>
        <fullName evidence="1">50S ribosomal protein L3</fullName>
        <ecNumber evidence="1">2.7.4.6</ecNumber>
    </submittedName>
</protein>
<gene>
    <name evidence="1" type="primary">RSP23</name>
    <name evidence="1" type="ORF">DSO57_1010841</name>
</gene>
<comment type="caution">
    <text evidence="1">The sequence shown here is derived from an EMBL/GenBank/DDBJ whole genome shotgun (WGS) entry which is preliminary data.</text>
</comment>
<reference evidence="1" key="1">
    <citation type="submission" date="2022-04" db="EMBL/GenBank/DDBJ databases">
        <title>Genome of the entomopathogenic fungus Entomophthora muscae.</title>
        <authorList>
            <person name="Elya C."/>
            <person name="Lovett B.R."/>
            <person name="Lee E."/>
            <person name="Macias A.M."/>
            <person name="Hajek A.E."/>
            <person name="De Bivort B.L."/>
            <person name="Kasson M.T."/>
            <person name="De Fine Licht H.H."/>
            <person name="Stajich J.E."/>
        </authorList>
    </citation>
    <scope>NUCLEOTIDE SEQUENCE</scope>
    <source>
        <strain evidence="1">Berkeley</strain>
    </source>
</reference>
<keyword evidence="1" id="KW-0808">Transferase</keyword>
<dbReference type="EMBL" id="QTSX02006426">
    <property type="protein sequence ID" value="KAJ9054754.1"/>
    <property type="molecule type" value="Genomic_DNA"/>
</dbReference>
<accession>A0ACC2RXJ1</accession>
<keyword evidence="1" id="KW-0687">Ribonucleoprotein</keyword>
<evidence type="ECO:0000313" key="2">
    <source>
        <dbReference type="Proteomes" id="UP001165960"/>
    </source>
</evidence>